<organism evidence="3 4">
    <name type="scientific">Terriglobus aquaticus</name>
    <dbReference type="NCBI Taxonomy" id="940139"/>
    <lineage>
        <taxon>Bacteria</taxon>
        <taxon>Pseudomonadati</taxon>
        <taxon>Acidobacteriota</taxon>
        <taxon>Terriglobia</taxon>
        <taxon>Terriglobales</taxon>
        <taxon>Acidobacteriaceae</taxon>
        <taxon>Terriglobus</taxon>
    </lineage>
</organism>
<comment type="caution">
    <text evidence="3">The sequence shown here is derived from an EMBL/GenBank/DDBJ whole genome shotgun (WGS) entry which is preliminary data.</text>
</comment>
<dbReference type="RefSeq" id="WP_263412034.1">
    <property type="nucleotide sequence ID" value="NZ_BAABBH010000001.1"/>
</dbReference>
<name>A0ABW9KL24_9BACT</name>
<sequence length="153" mass="16676">MRVGIAALLLVAASVAPMAKAQASPEAEVKTLVQRFFAAEKAYDADALAKLVDPQYFEISPAGELDEHDRFLGFYAPEKKTAWPPMTVSEEKVRVFSDVAVETLKTSYEMPDGNGGTRTRAIRALFVAHRESTGWKLISAQYTGIRPAPSSGK</sequence>
<protein>
    <submittedName>
        <fullName evidence="3">Nuclear transport factor 2 family protein</fullName>
    </submittedName>
</protein>
<keyword evidence="1" id="KW-0732">Signal</keyword>
<reference evidence="3 4" key="1">
    <citation type="submission" date="2024-12" db="EMBL/GenBank/DDBJ databases">
        <authorList>
            <person name="Lee Y."/>
        </authorList>
    </citation>
    <scope>NUCLEOTIDE SEQUENCE [LARGE SCALE GENOMIC DNA]</scope>
    <source>
        <strain evidence="3 4">03SUJ4</strain>
    </source>
</reference>
<evidence type="ECO:0000313" key="4">
    <source>
        <dbReference type="Proteomes" id="UP001634747"/>
    </source>
</evidence>
<evidence type="ECO:0000259" key="2">
    <source>
        <dbReference type="Pfam" id="PF14534"/>
    </source>
</evidence>
<gene>
    <name evidence="3" type="ORF">ACK2TP_12015</name>
</gene>
<dbReference type="InterPro" id="IPR032710">
    <property type="entry name" value="NTF2-like_dom_sf"/>
</dbReference>
<dbReference type="Gene3D" id="3.10.450.50">
    <property type="match status" value="1"/>
</dbReference>
<dbReference type="SUPFAM" id="SSF54427">
    <property type="entry name" value="NTF2-like"/>
    <property type="match status" value="1"/>
</dbReference>
<evidence type="ECO:0000313" key="3">
    <source>
        <dbReference type="EMBL" id="MFN2976490.1"/>
    </source>
</evidence>
<accession>A0ABW9KL24</accession>
<keyword evidence="4" id="KW-1185">Reference proteome</keyword>
<dbReference type="InterPro" id="IPR027843">
    <property type="entry name" value="DUF4440"/>
</dbReference>
<feature type="domain" description="DUF4440" evidence="2">
    <location>
        <begin position="30"/>
        <end position="137"/>
    </location>
</feature>
<feature type="signal peptide" evidence="1">
    <location>
        <begin position="1"/>
        <end position="23"/>
    </location>
</feature>
<dbReference type="Proteomes" id="UP001634747">
    <property type="component" value="Unassembled WGS sequence"/>
</dbReference>
<dbReference type="EMBL" id="JBJYXY010000001">
    <property type="protein sequence ID" value="MFN2976490.1"/>
    <property type="molecule type" value="Genomic_DNA"/>
</dbReference>
<feature type="chain" id="PRO_5046402950" evidence="1">
    <location>
        <begin position="24"/>
        <end position="153"/>
    </location>
</feature>
<dbReference type="Pfam" id="PF14534">
    <property type="entry name" value="DUF4440"/>
    <property type="match status" value="1"/>
</dbReference>
<evidence type="ECO:0000256" key="1">
    <source>
        <dbReference type="SAM" id="SignalP"/>
    </source>
</evidence>
<proteinExistence type="predicted"/>